<feature type="domain" description="RelA/SpoT" evidence="2">
    <location>
        <begin position="135"/>
        <end position="241"/>
    </location>
</feature>
<evidence type="ECO:0000313" key="4">
    <source>
        <dbReference type="Proteomes" id="UP000548771"/>
    </source>
</evidence>
<evidence type="ECO:0000256" key="1">
    <source>
        <dbReference type="SAM" id="MobiDB-lite"/>
    </source>
</evidence>
<organism evidence="3 4">
    <name type="scientific">Xanthomonas hortorum pv. pelargonii</name>
    <dbReference type="NCBI Taxonomy" id="453602"/>
    <lineage>
        <taxon>Bacteria</taxon>
        <taxon>Pseudomonadati</taxon>
        <taxon>Pseudomonadota</taxon>
        <taxon>Gammaproteobacteria</taxon>
        <taxon>Lysobacterales</taxon>
        <taxon>Lysobacteraceae</taxon>
        <taxon>Xanthomonas</taxon>
    </lineage>
</organism>
<dbReference type="Gene3D" id="3.30.460.10">
    <property type="entry name" value="Beta Polymerase, domain 2"/>
    <property type="match status" value="1"/>
</dbReference>
<feature type="compositionally biased region" description="Basic and acidic residues" evidence="1">
    <location>
        <begin position="1"/>
        <end position="12"/>
    </location>
</feature>
<reference evidence="4" key="1">
    <citation type="journal article" date="2020" name="Syst. Appl. Microbiol.">
        <title>Clarifying the taxonomy of the causal agent of bacterial leaf spot of lettuce through a polyphasic approach reveals that Xanthomonas cynarae Trebaol et al. 2000 emend. Timilsina et al. 2019 is a later heterotypic synonym of Xanthomonas hortorum Vauterin et al. 1995.</title>
        <authorList>
            <person name="Moriniere L."/>
            <person name="Burlet A."/>
            <person name="Rosenthal E.R."/>
            <person name="Nesme X."/>
            <person name="Portier P."/>
            <person name="Bull C.T."/>
            <person name="Lavire C."/>
            <person name="Fischer-Le Saux M."/>
            <person name="Bertolla F."/>
        </authorList>
    </citation>
    <scope>NUCLEOTIDE SEQUENCE [LARGE SCALE GENOMIC DNA]</scope>
    <source>
        <strain evidence="4">CFBP2533</strain>
    </source>
</reference>
<comment type="caution">
    <text evidence="3">The sequence shown here is derived from an EMBL/GenBank/DDBJ whole genome shotgun (WGS) entry which is preliminary data.</text>
</comment>
<dbReference type="InterPro" id="IPR052366">
    <property type="entry name" value="GTP_Pyrophosphokinase"/>
</dbReference>
<evidence type="ECO:0000259" key="2">
    <source>
        <dbReference type="SMART" id="SM00954"/>
    </source>
</evidence>
<gene>
    <name evidence="3" type="ORF">E1J24_01360</name>
</gene>
<dbReference type="CDD" id="cd05399">
    <property type="entry name" value="NT_Rel-Spo_like"/>
    <property type="match status" value="1"/>
</dbReference>
<name>A0AAW9ZL58_9XANT</name>
<feature type="compositionally biased region" description="Basic and acidic residues" evidence="1">
    <location>
        <begin position="28"/>
        <end position="38"/>
    </location>
</feature>
<dbReference type="SMART" id="SM00954">
    <property type="entry name" value="RelA_SpoT"/>
    <property type="match status" value="1"/>
</dbReference>
<dbReference type="PANTHER" id="PTHR47837">
    <property type="entry name" value="GTP PYROPHOSPHOKINASE YJBM"/>
    <property type="match status" value="1"/>
</dbReference>
<feature type="region of interest" description="Disordered" evidence="1">
    <location>
        <begin position="1"/>
        <end position="51"/>
    </location>
</feature>
<proteinExistence type="predicted"/>
<dbReference type="Pfam" id="PF04607">
    <property type="entry name" value="RelA_SpoT"/>
    <property type="match status" value="1"/>
</dbReference>
<sequence length="324" mass="36119">MGKARQLREEGLHPAQAPGRGSGPPAPGKDRRQADHPDQGPGRLSRRGCGGSVQAGSLPLLSFSRGTEETLPPTAPWRIALLSNSQVTRLGERLRDGVDDATALSELEVHRSGFIPAYNHVLRILKEKLFLSATGRFKSTISIVEKLRRGSSRLSQIQDIAGCRVITRSLAEQLQVVDGLTQWFDNTRVVERTIETSNGYRATHVLIRTEGKTVEVQVRTLIQNYWASISERMADLHGQEVKYGGGPNHLLRHLLELAASLESTELANERYARAKLELSRAKRKRVSNEEWASIRKEEQQAKRIFEAAMSRARVLINSEILRGI</sequence>
<evidence type="ECO:0000313" key="3">
    <source>
        <dbReference type="EMBL" id="NMI20576.1"/>
    </source>
</evidence>
<dbReference type="Proteomes" id="UP000548771">
    <property type="component" value="Unassembled WGS sequence"/>
</dbReference>
<dbReference type="AlphaFoldDB" id="A0AAW9ZL58"/>
<accession>A0AAW9ZL58</accession>
<dbReference type="GO" id="GO:0015969">
    <property type="term" value="P:guanosine tetraphosphate metabolic process"/>
    <property type="evidence" value="ECO:0007669"/>
    <property type="project" value="InterPro"/>
</dbReference>
<dbReference type="PANTHER" id="PTHR47837:SF1">
    <property type="entry name" value="GTP PYROPHOSPHOKINASE YJBM"/>
    <property type="match status" value="1"/>
</dbReference>
<dbReference type="SUPFAM" id="SSF81301">
    <property type="entry name" value="Nucleotidyltransferase"/>
    <property type="match status" value="1"/>
</dbReference>
<dbReference type="EMBL" id="SMDX01000001">
    <property type="protein sequence ID" value="NMI20576.1"/>
    <property type="molecule type" value="Genomic_DNA"/>
</dbReference>
<dbReference type="InterPro" id="IPR043519">
    <property type="entry name" value="NT_sf"/>
</dbReference>
<protein>
    <recommendedName>
        <fullName evidence="2">RelA/SpoT domain-containing protein</fullName>
    </recommendedName>
</protein>
<dbReference type="InterPro" id="IPR007685">
    <property type="entry name" value="RelA_SpoT"/>
</dbReference>